<evidence type="ECO:0000256" key="2">
    <source>
        <dbReference type="SAM" id="Phobius"/>
    </source>
</evidence>
<dbReference type="Proteomes" id="UP001209570">
    <property type="component" value="Unassembled WGS sequence"/>
</dbReference>
<organism evidence="3 4">
    <name type="scientific">Pythium insidiosum</name>
    <name type="common">Pythiosis disease agent</name>
    <dbReference type="NCBI Taxonomy" id="114742"/>
    <lineage>
        <taxon>Eukaryota</taxon>
        <taxon>Sar</taxon>
        <taxon>Stramenopiles</taxon>
        <taxon>Oomycota</taxon>
        <taxon>Peronosporomycetes</taxon>
        <taxon>Pythiales</taxon>
        <taxon>Pythiaceae</taxon>
        <taxon>Pythium</taxon>
    </lineage>
</organism>
<dbReference type="AlphaFoldDB" id="A0AAD5LLT2"/>
<feature type="region of interest" description="Disordered" evidence="1">
    <location>
        <begin position="1"/>
        <end position="24"/>
    </location>
</feature>
<protein>
    <submittedName>
        <fullName evidence="3">Uncharacterized protein</fullName>
    </submittedName>
</protein>
<keyword evidence="2" id="KW-0472">Membrane</keyword>
<sequence length="220" mass="25406">MGFFQSELPSHRRKTSADDRSHVGPAFASYRSPVYRREHRSNNSIRLAWLQFQRWFRRVLLERDPSSQARVIVIAVVAGVVFGYYFQVLVFFLHVRVGFTGSVLPTSEMSLSSKFTQSLIEDTRRVMYVCKKTNWDYVGLMLHYNKCGAQVVSCKWFNNREVYSPNVVIRMVKRTDHGFILEDTKLSSEAERAGREEEHEEDPLRIINNGVVNVDGGVPP</sequence>
<keyword evidence="2" id="KW-1133">Transmembrane helix</keyword>
<comment type="caution">
    <text evidence="3">The sequence shown here is derived from an EMBL/GenBank/DDBJ whole genome shotgun (WGS) entry which is preliminary data.</text>
</comment>
<gene>
    <name evidence="3" type="ORF">P43SY_003620</name>
</gene>
<accession>A0AAD5LLT2</accession>
<evidence type="ECO:0000313" key="3">
    <source>
        <dbReference type="EMBL" id="KAJ0405770.1"/>
    </source>
</evidence>
<keyword evidence="2" id="KW-0812">Transmembrane</keyword>
<feature type="transmembrane region" description="Helical" evidence="2">
    <location>
        <begin position="71"/>
        <end position="93"/>
    </location>
</feature>
<keyword evidence="4" id="KW-1185">Reference proteome</keyword>
<proteinExistence type="predicted"/>
<evidence type="ECO:0000256" key="1">
    <source>
        <dbReference type="SAM" id="MobiDB-lite"/>
    </source>
</evidence>
<evidence type="ECO:0000313" key="4">
    <source>
        <dbReference type="Proteomes" id="UP001209570"/>
    </source>
</evidence>
<name>A0AAD5LLT2_PYTIN</name>
<reference evidence="3" key="1">
    <citation type="submission" date="2021-12" db="EMBL/GenBank/DDBJ databases">
        <title>Prjna785345.</title>
        <authorList>
            <person name="Rujirawat T."/>
            <person name="Krajaejun T."/>
        </authorList>
    </citation>
    <scope>NUCLEOTIDE SEQUENCE</scope>
    <source>
        <strain evidence="3">Pi057C3</strain>
    </source>
</reference>
<dbReference type="EMBL" id="JAKCXM010000040">
    <property type="protein sequence ID" value="KAJ0405770.1"/>
    <property type="molecule type" value="Genomic_DNA"/>
</dbReference>